<feature type="transmembrane region" description="Helical" evidence="6">
    <location>
        <begin position="334"/>
        <end position="352"/>
    </location>
</feature>
<keyword evidence="4 6" id="KW-1133">Transmembrane helix</keyword>
<comment type="caution">
    <text evidence="8">The sequence shown here is derived from an EMBL/GenBank/DDBJ whole genome shotgun (WGS) entry which is preliminary data.</text>
</comment>
<feature type="transmembrane region" description="Helical" evidence="6">
    <location>
        <begin position="279"/>
        <end position="295"/>
    </location>
</feature>
<evidence type="ECO:0000256" key="6">
    <source>
        <dbReference type="SAM" id="Phobius"/>
    </source>
</evidence>
<proteinExistence type="inferred from homology"/>
<dbReference type="InterPro" id="IPR043216">
    <property type="entry name" value="PAP-like"/>
</dbReference>
<dbReference type="Proteomes" id="UP001175271">
    <property type="component" value="Unassembled WGS sequence"/>
</dbReference>
<dbReference type="GO" id="GO:0046839">
    <property type="term" value="P:phospholipid dephosphorylation"/>
    <property type="evidence" value="ECO:0007669"/>
    <property type="project" value="TreeGrafter"/>
</dbReference>
<evidence type="ECO:0000256" key="3">
    <source>
        <dbReference type="ARBA" id="ARBA00022692"/>
    </source>
</evidence>
<organism evidence="8 9">
    <name type="scientific">Steinernema hermaphroditum</name>
    <dbReference type="NCBI Taxonomy" id="289476"/>
    <lineage>
        <taxon>Eukaryota</taxon>
        <taxon>Metazoa</taxon>
        <taxon>Ecdysozoa</taxon>
        <taxon>Nematoda</taxon>
        <taxon>Chromadorea</taxon>
        <taxon>Rhabditida</taxon>
        <taxon>Tylenchina</taxon>
        <taxon>Panagrolaimomorpha</taxon>
        <taxon>Strongyloidoidea</taxon>
        <taxon>Steinernematidae</taxon>
        <taxon>Steinernema</taxon>
    </lineage>
</organism>
<dbReference type="AlphaFoldDB" id="A0AA39HTU1"/>
<accession>A0AA39HTU1</accession>
<gene>
    <name evidence="8" type="ORF">QR680_005322</name>
</gene>
<evidence type="ECO:0000256" key="2">
    <source>
        <dbReference type="ARBA" id="ARBA00008816"/>
    </source>
</evidence>
<dbReference type="GO" id="GO:0006644">
    <property type="term" value="P:phospholipid metabolic process"/>
    <property type="evidence" value="ECO:0007669"/>
    <property type="project" value="InterPro"/>
</dbReference>
<feature type="transmembrane region" description="Helical" evidence="6">
    <location>
        <begin position="302"/>
        <end position="322"/>
    </location>
</feature>
<dbReference type="SMART" id="SM00014">
    <property type="entry name" value="acidPPc"/>
    <property type="match status" value="1"/>
</dbReference>
<feature type="transmembrane region" description="Helical" evidence="6">
    <location>
        <begin position="186"/>
        <end position="208"/>
    </location>
</feature>
<evidence type="ECO:0000259" key="7">
    <source>
        <dbReference type="SMART" id="SM00014"/>
    </source>
</evidence>
<feature type="transmembrane region" description="Helical" evidence="6">
    <location>
        <begin position="87"/>
        <end position="107"/>
    </location>
</feature>
<reference evidence="8" key="1">
    <citation type="submission" date="2023-06" db="EMBL/GenBank/DDBJ databases">
        <title>Genomic analysis of the entomopathogenic nematode Steinernema hermaphroditum.</title>
        <authorList>
            <person name="Schwarz E.M."/>
            <person name="Heppert J.K."/>
            <person name="Baniya A."/>
            <person name="Schwartz H.T."/>
            <person name="Tan C.-H."/>
            <person name="Antoshechkin I."/>
            <person name="Sternberg P.W."/>
            <person name="Goodrich-Blair H."/>
            <person name="Dillman A.R."/>
        </authorList>
    </citation>
    <scope>NUCLEOTIDE SEQUENCE</scope>
    <source>
        <strain evidence="8">PS9179</strain>
        <tissue evidence="8">Whole animal</tissue>
    </source>
</reference>
<dbReference type="GO" id="GO:0005886">
    <property type="term" value="C:plasma membrane"/>
    <property type="evidence" value="ECO:0007669"/>
    <property type="project" value="TreeGrafter"/>
</dbReference>
<dbReference type="InterPro" id="IPR000326">
    <property type="entry name" value="PAP2/HPO"/>
</dbReference>
<evidence type="ECO:0000256" key="4">
    <source>
        <dbReference type="ARBA" id="ARBA00022989"/>
    </source>
</evidence>
<dbReference type="Pfam" id="PF01569">
    <property type="entry name" value="PAP2"/>
    <property type="match status" value="1"/>
</dbReference>
<feature type="domain" description="Phosphatidic acid phosphatase type 2/haloperoxidase" evidence="7">
    <location>
        <begin position="194"/>
        <end position="349"/>
    </location>
</feature>
<feature type="transmembrane region" description="Helical" evidence="6">
    <location>
        <begin position="137"/>
        <end position="158"/>
    </location>
</feature>
<dbReference type="EMBL" id="JAUCMV010000003">
    <property type="protein sequence ID" value="KAK0410787.1"/>
    <property type="molecule type" value="Genomic_DNA"/>
</dbReference>
<dbReference type="InterPro" id="IPR036938">
    <property type="entry name" value="PAP2/HPO_sf"/>
</dbReference>
<evidence type="ECO:0000256" key="1">
    <source>
        <dbReference type="ARBA" id="ARBA00004141"/>
    </source>
</evidence>
<dbReference type="Gene3D" id="1.20.144.10">
    <property type="entry name" value="Phosphatidic acid phosphatase type 2/haloperoxidase"/>
    <property type="match status" value="1"/>
</dbReference>
<keyword evidence="5 6" id="KW-0472">Membrane</keyword>
<protein>
    <recommendedName>
        <fullName evidence="7">Phosphatidic acid phosphatase type 2/haloperoxidase domain-containing protein</fullName>
    </recommendedName>
</protein>
<dbReference type="PANTHER" id="PTHR10165">
    <property type="entry name" value="LIPID PHOSPHATE PHOSPHATASE"/>
    <property type="match status" value="1"/>
</dbReference>
<name>A0AA39HTU1_9BILA</name>
<keyword evidence="3 6" id="KW-0812">Transmembrane</keyword>
<evidence type="ECO:0000313" key="9">
    <source>
        <dbReference type="Proteomes" id="UP001175271"/>
    </source>
</evidence>
<keyword evidence="9" id="KW-1185">Reference proteome</keyword>
<comment type="subcellular location">
    <subcellularLocation>
        <location evidence="1">Membrane</location>
        <topology evidence="1">Multi-pass membrane protein</topology>
    </subcellularLocation>
</comment>
<dbReference type="GO" id="GO:0007165">
    <property type="term" value="P:signal transduction"/>
    <property type="evidence" value="ECO:0007669"/>
    <property type="project" value="TreeGrafter"/>
</dbReference>
<dbReference type="GO" id="GO:0008195">
    <property type="term" value="F:phosphatidate phosphatase activity"/>
    <property type="evidence" value="ECO:0007669"/>
    <property type="project" value="TreeGrafter"/>
</dbReference>
<dbReference type="SUPFAM" id="SSF48317">
    <property type="entry name" value="Acid phosphatase/Vanadium-dependent haloperoxidase"/>
    <property type="match status" value="1"/>
</dbReference>
<sequence>MGLQRIQDLSTQNDSHRTLYFTEKSSRILTLDSRTPPVPTDPNRAHYTLSFATTLPPQLAKLIVPSNSQPGPKEAKPMASTPIKFPLVRWTIAVVALGVAVLLSYLIPKVTGPVKRGFFCDDESIRYPFKGNTVDPVLLGCVCYFVVILTIIATELLYNRLCLYAGTYAAGQIPNYRIGSLQIPYVLVRMFFAFAISQVGLAVGIILMNMTKYSVGRLRPHFISACQPHITNAALGNITVDHCGDKHIYILDTDFKCTQEDEKILTDARLSFFSGHTSNAFYFALYCVLFVHLRLGHQFFDIIVFPLYYALLICAAAFVGYSRIFDYKHHWSDVMTGAIVGCFLAVITVVYFRKLLVVPPIRPELRARVQFVNEDEASATVDVESGQRTEQTI</sequence>
<comment type="similarity">
    <text evidence="2">Belongs to the PA-phosphatase related phosphoesterase family.</text>
</comment>
<evidence type="ECO:0000313" key="8">
    <source>
        <dbReference type="EMBL" id="KAK0410787.1"/>
    </source>
</evidence>
<evidence type="ECO:0000256" key="5">
    <source>
        <dbReference type="ARBA" id="ARBA00023136"/>
    </source>
</evidence>
<dbReference type="PANTHER" id="PTHR10165:SF103">
    <property type="entry name" value="PHOSPHOLIPID PHOSPHATASE HOMOLOG 1.2 HOMOLOG"/>
    <property type="match status" value="1"/>
</dbReference>